<dbReference type="GeneID" id="83607263"/>
<dbReference type="SUPFAM" id="SSF46689">
    <property type="entry name" value="Homeodomain-like"/>
    <property type="match status" value="1"/>
</dbReference>
<evidence type="ECO:0000313" key="7">
    <source>
        <dbReference type="Proteomes" id="UP000000212"/>
    </source>
</evidence>
<dbReference type="CDD" id="cd05013">
    <property type="entry name" value="SIS_RpiR"/>
    <property type="match status" value="1"/>
</dbReference>
<reference evidence="7" key="1">
    <citation type="journal article" date="2013" name="Genome Announc.">
        <title>Complete Chromosome Sequence of Carnobacterium maltaromaticum LMA 28.</title>
        <authorList>
            <person name="Cailliez-Grimal C."/>
            <person name="Chaillou S."/>
            <person name="Anba-Mondoloni J."/>
            <person name="Loux V."/>
            <person name="Afzal M.I."/>
            <person name="Rahman A."/>
            <person name="Kergourlay G."/>
            <person name="Champomier-Verges M.C."/>
            <person name="Zagorec M."/>
            <person name="Dalgaard P."/>
            <person name="Leisner J.J."/>
            <person name="Prevost H."/>
            <person name="Revol-Junelles A.M."/>
            <person name="Borges F."/>
        </authorList>
    </citation>
    <scope>NUCLEOTIDE SEQUENCE</scope>
    <source>
        <strain evidence="7">LMA28</strain>
    </source>
</reference>
<evidence type="ECO:0000259" key="4">
    <source>
        <dbReference type="PROSITE" id="PS51071"/>
    </source>
</evidence>
<dbReference type="SUPFAM" id="SSF53697">
    <property type="entry name" value="SIS domain"/>
    <property type="match status" value="1"/>
</dbReference>
<dbReference type="Proteomes" id="UP000000212">
    <property type="component" value="Chromosome"/>
</dbReference>
<dbReference type="HOGENOM" id="CLU_055769_0_4_9"/>
<sequence>MQTFYKRLLQKRETLSLLEKQVLEYILSHPEKIIQMNLSQVSKETFVSTATISRTCKQLGYAGFQELKYTLSQYVKTEKQQLPLSFSSITGIEEMAERIRVEVDQTLSHLNKENLSKGADYLIKSNRVEFFGVGASLPSCLDAARKLTFSGRIANAREDWDELRAVAHSLTPDDVAILVSYSGETIHIIEFATILKERNVPIIGIIGTDNSQLEQLASLTYQAKITNCYYGDVDMSSRIPLNLVLEFLIIHYLNISTLLTD</sequence>
<evidence type="ECO:0000313" key="6">
    <source>
        <dbReference type="EMBL" id="CCO09845.2"/>
    </source>
</evidence>
<dbReference type="InterPro" id="IPR000281">
    <property type="entry name" value="HTH_RpiR"/>
</dbReference>
<dbReference type="InterPro" id="IPR036388">
    <property type="entry name" value="WH-like_DNA-bd_sf"/>
</dbReference>
<keyword evidence="2" id="KW-0238">DNA-binding</keyword>
<dbReference type="EMBL" id="HE999757">
    <property type="protein sequence ID" value="CCO09845.2"/>
    <property type="molecule type" value="Genomic_DNA"/>
</dbReference>
<dbReference type="PROSITE" id="PS51464">
    <property type="entry name" value="SIS"/>
    <property type="match status" value="1"/>
</dbReference>
<dbReference type="RefSeq" id="WP_010054915.1">
    <property type="nucleotide sequence ID" value="NC_019425.2"/>
</dbReference>
<dbReference type="InterPro" id="IPR047640">
    <property type="entry name" value="RpiR-like"/>
</dbReference>
<dbReference type="InterPro" id="IPR009057">
    <property type="entry name" value="Homeodomain-like_sf"/>
</dbReference>
<gene>
    <name evidence="6" type="ORF">BN424_365</name>
</gene>
<keyword evidence="7" id="KW-1185">Reference proteome</keyword>
<name>K8E1Y6_CARML</name>
<dbReference type="GO" id="GO:1901135">
    <property type="term" value="P:carbohydrate derivative metabolic process"/>
    <property type="evidence" value="ECO:0007669"/>
    <property type="project" value="InterPro"/>
</dbReference>
<accession>K8E1Y6</accession>
<dbReference type="Pfam" id="PF01380">
    <property type="entry name" value="SIS"/>
    <property type="match status" value="1"/>
</dbReference>
<dbReference type="GO" id="GO:0097367">
    <property type="term" value="F:carbohydrate derivative binding"/>
    <property type="evidence" value="ECO:0007669"/>
    <property type="project" value="InterPro"/>
</dbReference>
<dbReference type="AlphaFoldDB" id="K8E1Y6"/>
<dbReference type="STRING" id="1234679.BN424_365"/>
<dbReference type="Gene3D" id="1.10.10.10">
    <property type="entry name" value="Winged helix-like DNA-binding domain superfamily/Winged helix DNA-binding domain"/>
    <property type="match status" value="1"/>
</dbReference>
<feature type="domain" description="SIS" evidence="5">
    <location>
        <begin position="118"/>
        <end position="261"/>
    </location>
</feature>
<dbReference type="InterPro" id="IPR001347">
    <property type="entry name" value="SIS_dom"/>
</dbReference>
<dbReference type="InterPro" id="IPR035472">
    <property type="entry name" value="RpiR-like_SIS"/>
</dbReference>
<dbReference type="InterPro" id="IPR046348">
    <property type="entry name" value="SIS_dom_sf"/>
</dbReference>
<dbReference type="PANTHER" id="PTHR30514">
    <property type="entry name" value="GLUCOKINASE"/>
    <property type="match status" value="1"/>
</dbReference>
<dbReference type="PROSITE" id="PS51071">
    <property type="entry name" value="HTH_RPIR"/>
    <property type="match status" value="1"/>
</dbReference>
<dbReference type="Gene3D" id="3.40.50.10490">
    <property type="entry name" value="Glucose-6-phosphate isomerase like protein, domain 1"/>
    <property type="match status" value="1"/>
</dbReference>
<dbReference type="GO" id="GO:0003700">
    <property type="term" value="F:DNA-binding transcription factor activity"/>
    <property type="evidence" value="ECO:0007669"/>
    <property type="project" value="InterPro"/>
</dbReference>
<evidence type="ECO:0000256" key="3">
    <source>
        <dbReference type="ARBA" id="ARBA00023163"/>
    </source>
</evidence>
<dbReference type="OrthoDB" id="3684496at2"/>
<evidence type="ECO:0000259" key="5">
    <source>
        <dbReference type="PROSITE" id="PS51464"/>
    </source>
</evidence>
<feature type="domain" description="HTH rpiR-type" evidence="4">
    <location>
        <begin position="2"/>
        <end position="78"/>
    </location>
</feature>
<dbReference type="PANTHER" id="PTHR30514:SF21">
    <property type="entry name" value="RPIR-FAMILY TRANSCRIPTIONAL REGULATOR"/>
    <property type="match status" value="1"/>
</dbReference>
<proteinExistence type="predicted"/>
<evidence type="ECO:0000256" key="1">
    <source>
        <dbReference type="ARBA" id="ARBA00023015"/>
    </source>
</evidence>
<dbReference type="KEGG" id="cml:BN424_365"/>
<dbReference type="GO" id="GO:0003677">
    <property type="term" value="F:DNA binding"/>
    <property type="evidence" value="ECO:0007669"/>
    <property type="project" value="UniProtKB-KW"/>
</dbReference>
<dbReference type="eggNOG" id="COG1737">
    <property type="taxonomic scope" value="Bacteria"/>
</dbReference>
<organism evidence="6 7">
    <name type="scientific">Carnobacterium maltaromaticum LMA28</name>
    <dbReference type="NCBI Taxonomy" id="1234679"/>
    <lineage>
        <taxon>Bacteria</taxon>
        <taxon>Bacillati</taxon>
        <taxon>Bacillota</taxon>
        <taxon>Bacilli</taxon>
        <taxon>Lactobacillales</taxon>
        <taxon>Carnobacteriaceae</taxon>
        <taxon>Carnobacterium</taxon>
    </lineage>
</organism>
<evidence type="ECO:0000256" key="2">
    <source>
        <dbReference type="ARBA" id="ARBA00023125"/>
    </source>
</evidence>
<dbReference type="Pfam" id="PF01418">
    <property type="entry name" value="HTH_6"/>
    <property type="match status" value="1"/>
</dbReference>
<keyword evidence="3" id="KW-0804">Transcription</keyword>
<keyword evidence="1" id="KW-0805">Transcription regulation</keyword>
<protein>
    <submittedName>
        <fullName evidence="6">Helix-turn-helix domain, rpiR family protein</fullName>
    </submittedName>
</protein>